<evidence type="ECO:0000313" key="3">
    <source>
        <dbReference type="Proteomes" id="UP000830652"/>
    </source>
</evidence>
<dbReference type="KEGG" id="vg:80539508"/>
<feature type="compositionally biased region" description="Basic and acidic residues" evidence="1">
    <location>
        <begin position="336"/>
        <end position="358"/>
    </location>
</feature>
<dbReference type="Proteomes" id="UP000830652">
    <property type="component" value="Segment"/>
</dbReference>
<proteinExistence type="predicted"/>
<feature type="region of interest" description="Disordered" evidence="1">
    <location>
        <begin position="336"/>
        <end position="381"/>
    </location>
</feature>
<feature type="region of interest" description="Disordered" evidence="1">
    <location>
        <begin position="213"/>
        <end position="267"/>
    </location>
</feature>
<name>A0AAE7P6Y1_9RHAB</name>
<feature type="compositionally biased region" description="Basic residues" evidence="1">
    <location>
        <begin position="372"/>
        <end position="381"/>
    </location>
</feature>
<evidence type="ECO:0000256" key="1">
    <source>
        <dbReference type="SAM" id="MobiDB-lite"/>
    </source>
</evidence>
<feature type="compositionally biased region" description="Basic and acidic residues" evidence="1">
    <location>
        <begin position="232"/>
        <end position="244"/>
    </location>
</feature>
<sequence length="381" mass="42620">MEGDFSKVPNAHAFQSKDGIDSALSDDGVFSPSSDRAVENALLLNDESLKEIPSRESVEAEFQKLKGDSSENKSQRQKWSKKAPSNFIDPLLKSPDEVITFGKAQAAKSGIIFSPEFGDVLIRQLNIRGGELRTSAIELFIEGLKIERSYSAVRAFTDLMDRMETEVGKMTSLSKLQKDNLEGSSKVLHGMKEMYKEEKEALSIITEKIIGSTEVDDSPQREKSKKISTPQEGRKNSGKDKEDESLMDSDSGSEATESEEEPMDKEKEHEIWLKGYETFMELAGFQRKHMNTQSAQSSYSMFIPSDVTSKALKGTLKKKEAERWGDVMIKMWKEHCADKKKKDESEDEPIKIKIDPKRVPSSSKGSSSKSGSKGRVKVYTS</sequence>
<reference evidence="2" key="1">
    <citation type="journal article" date="2021" name="Arch.">
        <title>Rose virus R, a cytorhabdovirus infecting rose.</title>
        <authorList>
            <person name="Bolus S."/>
            <person name="Al Rwahnih M."/>
            <person name="Grinstead S.C."/>
            <person name="Mollov D."/>
        </authorList>
    </citation>
    <scope>NUCLEOTIDE SEQUENCE</scope>
    <source>
        <strain evidence="2">MDR92016</strain>
    </source>
</reference>
<accession>A0AAE7P6Y1</accession>
<dbReference type="RefSeq" id="YP_010800858.1">
    <property type="nucleotide sequence ID" value="NC_076909.1"/>
</dbReference>
<evidence type="ECO:0000313" key="2">
    <source>
        <dbReference type="EMBL" id="QQZ02074.1"/>
    </source>
</evidence>
<feature type="compositionally biased region" description="Basic and acidic residues" evidence="1">
    <location>
        <begin position="54"/>
        <end position="74"/>
    </location>
</feature>
<dbReference type="EMBL" id="MT952336">
    <property type="protein sequence ID" value="QQZ02074.1"/>
    <property type="molecule type" value="Genomic_RNA"/>
</dbReference>
<dbReference type="GeneID" id="80539508"/>
<feature type="region of interest" description="Disordered" evidence="1">
    <location>
        <begin position="54"/>
        <end position="82"/>
    </location>
</feature>
<keyword evidence="3" id="KW-1185">Reference proteome</keyword>
<organism evidence="2 3">
    <name type="scientific">Rose virus R</name>
    <dbReference type="NCBI Taxonomy" id="2805917"/>
    <lineage>
        <taxon>Viruses</taxon>
        <taxon>Riboviria</taxon>
        <taxon>Orthornavirae</taxon>
        <taxon>Negarnaviricota</taxon>
        <taxon>Haploviricotina</taxon>
        <taxon>Monjiviricetes</taxon>
        <taxon>Mononegavirales</taxon>
        <taxon>Rhabdoviridae</taxon>
        <taxon>Betarhabdovirinae</taxon>
        <taxon>Betacytorhabdovirus</taxon>
        <taxon>Betacytorhabdovirus alpharosae</taxon>
        <taxon>Cytorhabdovirus rosae</taxon>
    </lineage>
</organism>
<feature type="compositionally biased region" description="Low complexity" evidence="1">
    <location>
        <begin position="361"/>
        <end position="371"/>
    </location>
</feature>
<protein>
    <submittedName>
        <fullName evidence="2">P protein</fullName>
    </submittedName>
</protein>